<sequence>MYNCKPFECKYYHHHFPFGPSKITSMNYSKAVGTGAKDMLTRSANYNDASSDASLFSSSLPVFPHEKLMSNNLENDIQSLEGNGLLEDLADHTIGNLLPDEDELLAGVIDGFDLNGFTNRADELEEYDLFGSGGGMELESDMDKLNFGISKVNLGDGFVGNGLTHFNLANGVGTVAGEHPYGEHPSRTLFVRNINSNVEDSELRALFEQHGDIRTLYTTCKHRGFVMISYYDIRAARTAMRALQNKPLRRRKLDIHYSIPKDNPSDKDINQGTLVIFNLDPSVSCEDLLQIFGAYGEVKEIRETPHKRHHKFIEYYDVRAAEAALRSLNRSDIAGKRIKLEPSRPGGARRNLMLQLTQEFDQDDTQSFRLQVGSSIANSPPGVWPQFGSPIEHSPLQSLSKSPVLGSINSTFGNNLPGLASILNPQPARIAPIGKDHGRTNRNHVEQNNTFQQSNSLLDSKLSPFSEPMSSFGGSTSIGSGIETLSGPQFLWGSPNIYSDQPKGRHDFRSPTMARPFTTSKGLPGPTHGFPITGHHGSLLHQHHHVGSAPSGIPFEGHFGHYHESLETLFMNSRAYGDVGIGHIDRAFLGSRGSVENGSPSFSTMSSPRVNPVFLGNVPYAGIGPTIAESMNERGRNCRADQNGSQTDSKKQFQLDLDKITSGEDTRTTLMIKNIPNKYTSKMLLAAIDENHSGTYDFLYLPIDFKNKCNVGYAFINMLSPMHIISFYQAFNGKKWEKFNSEKVASLAYARIQGKMALVTHFQNSSLMNEDKRCRPILFQLEGSEAVDQEPLSSNSLNIQMHRSNGSDSGDSSGSPPKDGAGSGATEQSLRQVEIVNLLICQSVNSSVLFVLGTIFPFKSGMYIDDDDDNYLDISLWVFRVLEEQLFLVEAVLRVKSVIVLSLFPSFKFDANEETTLVVISNIMHVAFHDAKQFSRKIERKSFSTSIVLSSYMSWIISAGNLGPGVSEAVHRNAASGTKGGSSGSPVIDWQGRAVALNAGSKSSSASAFFLPLERVVRALNILQKGRNSFQDKWEAVTIQRGTLQATFLHKGFDETRRLGLQSETEQVPGGPAHKQLEPGDVLVRMNKEGITQFLKMESLLDDSVGQNVELELERGGKPLYCSIDGKLLEFLDSVLIPISLSLSFPNPYAVFK</sequence>
<dbReference type="EMBL" id="CM042019">
    <property type="protein sequence ID" value="KAI3824612.1"/>
    <property type="molecule type" value="Genomic_DNA"/>
</dbReference>
<reference evidence="1 2" key="2">
    <citation type="journal article" date="2022" name="Mol. Ecol. Resour.">
        <title>The genomes of chicory, endive, great burdock and yacon provide insights into Asteraceae paleo-polyploidization history and plant inulin production.</title>
        <authorList>
            <person name="Fan W."/>
            <person name="Wang S."/>
            <person name="Wang H."/>
            <person name="Wang A."/>
            <person name="Jiang F."/>
            <person name="Liu H."/>
            <person name="Zhao H."/>
            <person name="Xu D."/>
            <person name="Zhang Y."/>
        </authorList>
    </citation>
    <scope>NUCLEOTIDE SEQUENCE [LARGE SCALE GENOMIC DNA]</scope>
    <source>
        <strain evidence="2">cv. Yunnan</strain>
        <tissue evidence="1">Leaves</tissue>
    </source>
</reference>
<evidence type="ECO:0000313" key="2">
    <source>
        <dbReference type="Proteomes" id="UP001056120"/>
    </source>
</evidence>
<organism evidence="1 2">
    <name type="scientific">Smallanthus sonchifolius</name>
    <dbReference type="NCBI Taxonomy" id="185202"/>
    <lineage>
        <taxon>Eukaryota</taxon>
        <taxon>Viridiplantae</taxon>
        <taxon>Streptophyta</taxon>
        <taxon>Embryophyta</taxon>
        <taxon>Tracheophyta</taxon>
        <taxon>Spermatophyta</taxon>
        <taxon>Magnoliopsida</taxon>
        <taxon>eudicotyledons</taxon>
        <taxon>Gunneridae</taxon>
        <taxon>Pentapetalae</taxon>
        <taxon>asterids</taxon>
        <taxon>campanulids</taxon>
        <taxon>Asterales</taxon>
        <taxon>Asteraceae</taxon>
        <taxon>Asteroideae</taxon>
        <taxon>Heliantheae alliance</taxon>
        <taxon>Millerieae</taxon>
        <taxon>Smallanthus</taxon>
    </lineage>
</organism>
<protein>
    <submittedName>
        <fullName evidence="1">Uncharacterized protein</fullName>
    </submittedName>
</protein>
<reference evidence="2" key="1">
    <citation type="journal article" date="2022" name="Mol. Ecol. Resour.">
        <title>The genomes of chicory, endive, great burdock and yacon provide insights into Asteraceae palaeo-polyploidization history and plant inulin production.</title>
        <authorList>
            <person name="Fan W."/>
            <person name="Wang S."/>
            <person name="Wang H."/>
            <person name="Wang A."/>
            <person name="Jiang F."/>
            <person name="Liu H."/>
            <person name="Zhao H."/>
            <person name="Xu D."/>
            <person name="Zhang Y."/>
        </authorList>
    </citation>
    <scope>NUCLEOTIDE SEQUENCE [LARGE SCALE GENOMIC DNA]</scope>
    <source>
        <strain evidence="2">cv. Yunnan</strain>
    </source>
</reference>
<name>A0ACB9JXA5_9ASTR</name>
<accession>A0ACB9JXA5</accession>
<comment type="caution">
    <text evidence="1">The sequence shown here is derived from an EMBL/GenBank/DDBJ whole genome shotgun (WGS) entry which is preliminary data.</text>
</comment>
<dbReference type="Proteomes" id="UP001056120">
    <property type="component" value="Linkage Group LG02"/>
</dbReference>
<proteinExistence type="predicted"/>
<evidence type="ECO:0000313" key="1">
    <source>
        <dbReference type="EMBL" id="KAI3824612.1"/>
    </source>
</evidence>
<gene>
    <name evidence="1" type="ORF">L1987_06076</name>
</gene>
<keyword evidence="2" id="KW-1185">Reference proteome</keyword>